<dbReference type="RefSeq" id="WP_015220053.1">
    <property type="nucleotide sequence ID" value="NZ_CP138348.1"/>
</dbReference>
<dbReference type="PANTHER" id="PTHR10545:SF29">
    <property type="entry name" value="GH14572P-RELATED"/>
    <property type="match status" value="1"/>
</dbReference>
<feature type="domain" description="N-acetyltransferase" evidence="3">
    <location>
        <begin position="9"/>
        <end position="160"/>
    </location>
</feature>
<dbReference type="PANTHER" id="PTHR10545">
    <property type="entry name" value="DIAMINE N-ACETYLTRANSFERASE"/>
    <property type="match status" value="1"/>
</dbReference>
<dbReference type="SUPFAM" id="SSF55729">
    <property type="entry name" value="Acyl-CoA N-acyltransferases (Nat)"/>
    <property type="match status" value="1"/>
</dbReference>
<evidence type="ECO:0000256" key="2">
    <source>
        <dbReference type="ARBA" id="ARBA00023315"/>
    </source>
</evidence>
<dbReference type="InterPro" id="IPR051016">
    <property type="entry name" value="Diverse_Substrate_AcTransf"/>
</dbReference>
<dbReference type="InterPro" id="IPR016181">
    <property type="entry name" value="Acyl_CoA_acyltransferase"/>
</dbReference>
<sequence>MIKVIDADLNISAHREAVVELMNTYALDYMGGGEELSDFAKNNLANELAQRKYIHTVLAFVNDNPAGLIIAIEGFSTFACKPLLNIHDVVVASAYRRRGICKLLLQRIEDIALELGCCKLTLEVLEGNQVAQAAYKAFGFDGYQLNPDMGRALFWQKKLNS</sequence>
<dbReference type="EMBL" id="CP138348">
    <property type="protein sequence ID" value="WPF89008.1"/>
    <property type="molecule type" value="Genomic_DNA"/>
</dbReference>
<keyword evidence="2" id="KW-0012">Acyltransferase</keyword>
<dbReference type="Gene3D" id="3.40.630.30">
    <property type="match status" value="1"/>
</dbReference>
<proteinExistence type="predicted"/>
<gene>
    <name evidence="4" type="ORF">SAY89_01670</name>
</gene>
<dbReference type="AlphaFoldDB" id="A0AAF0ZEQ1"/>
<dbReference type="Pfam" id="PF00583">
    <property type="entry name" value="Acetyltransf_1"/>
    <property type="match status" value="1"/>
</dbReference>
<keyword evidence="1" id="KW-0808">Transferase</keyword>
<dbReference type="PROSITE" id="PS51186">
    <property type="entry name" value="GNAT"/>
    <property type="match status" value="1"/>
</dbReference>
<dbReference type="InterPro" id="IPR000182">
    <property type="entry name" value="GNAT_dom"/>
</dbReference>
<evidence type="ECO:0000313" key="4">
    <source>
        <dbReference type="EMBL" id="WPF89008.1"/>
    </source>
</evidence>
<protein>
    <submittedName>
        <fullName evidence="4">GNAT family N-acetyltransferase</fullName>
    </submittedName>
</protein>
<dbReference type="GO" id="GO:0008080">
    <property type="term" value="F:N-acetyltransferase activity"/>
    <property type="evidence" value="ECO:0007669"/>
    <property type="project" value="TreeGrafter"/>
</dbReference>
<name>A0AAF0ZEQ1_9CHRO</name>
<dbReference type="CDD" id="cd04301">
    <property type="entry name" value="NAT_SF"/>
    <property type="match status" value="1"/>
</dbReference>
<reference evidence="4" key="1">
    <citation type="submission" date="2023-11" db="EMBL/GenBank/DDBJ databases">
        <title>Genome sequence of Cyanobacterium aponinum BCRC AL20115.</title>
        <authorList>
            <person name="Chang H.-Y."/>
            <person name="Lin K.-M."/>
            <person name="Hsueh H.-T."/>
            <person name="Chu H.-A."/>
            <person name="Kuo C.-H."/>
        </authorList>
    </citation>
    <scope>NUCLEOTIDE SEQUENCE</scope>
    <source>
        <strain evidence="4">AL20115</strain>
    </source>
</reference>
<accession>A0AAF0ZEQ1</accession>
<evidence type="ECO:0000256" key="1">
    <source>
        <dbReference type="ARBA" id="ARBA00022679"/>
    </source>
</evidence>
<evidence type="ECO:0000259" key="3">
    <source>
        <dbReference type="PROSITE" id="PS51186"/>
    </source>
</evidence>
<organism evidence="4">
    <name type="scientific">Cyanobacterium aponinum AL20115</name>
    <dbReference type="NCBI Taxonomy" id="3090662"/>
    <lineage>
        <taxon>Bacteria</taxon>
        <taxon>Bacillati</taxon>
        <taxon>Cyanobacteriota</taxon>
        <taxon>Cyanophyceae</taxon>
        <taxon>Oscillatoriophycideae</taxon>
        <taxon>Chroococcales</taxon>
        <taxon>Geminocystaceae</taxon>
        <taxon>Cyanobacterium</taxon>
    </lineage>
</organism>